<dbReference type="PANTHER" id="PTHR34822:SF1">
    <property type="entry name" value="GRPB FAMILY PROTEIN"/>
    <property type="match status" value="1"/>
</dbReference>
<dbReference type="InterPro" id="IPR043519">
    <property type="entry name" value="NT_sf"/>
</dbReference>
<evidence type="ECO:0000313" key="2">
    <source>
        <dbReference type="Proteomes" id="UP000325218"/>
    </source>
</evidence>
<dbReference type="Pfam" id="PF04229">
    <property type="entry name" value="GrpB"/>
    <property type="match status" value="1"/>
</dbReference>
<comment type="caution">
    <text evidence="1">The sequence shown here is derived from an EMBL/GenBank/DDBJ whole genome shotgun (WGS) entry which is preliminary data.</text>
</comment>
<dbReference type="PANTHER" id="PTHR34822">
    <property type="entry name" value="GRPB DOMAIN PROTEIN (AFU_ORTHOLOGUE AFUA_1G01530)"/>
    <property type="match status" value="1"/>
</dbReference>
<dbReference type="AlphaFoldDB" id="A0A5D0CUT7"/>
<reference evidence="1 2" key="1">
    <citation type="submission" date="2019-08" db="EMBL/GenBank/DDBJ databases">
        <title>Genome sequencing of Paenibacillus faecis DSM 23593(T).</title>
        <authorList>
            <person name="Kook J.-K."/>
            <person name="Park S.-N."/>
            <person name="Lim Y.K."/>
        </authorList>
    </citation>
    <scope>NUCLEOTIDE SEQUENCE [LARGE SCALE GENOMIC DNA]</scope>
    <source>
        <strain evidence="1 2">DSM 23593</strain>
    </source>
</reference>
<dbReference type="OrthoDB" id="9799092at2"/>
<proteinExistence type="predicted"/>
<dbReference type="SUPFAM" id="SSF81301">
    <property type="entry name" value="Nucleotidyltransferase"/>
    <property type="match status" value="1"/>
</dbReference>
<dbReference type="Proteomes" id="UP000325218">
    <property type="component" value="Unassembled WGS sequence"/>
</dbReference>
<dbReference type="Gene3D" id="3.30.460.10">
    <property type="entry name" value="Beta Polymerase, domain 2"/>
    <property type="match status" value="1"/>
</dbReference>
<keyword evidence="2" id="KW-1185">Reference proteome</keyword>
<protein>
    <submittedName>
        <fullName evidence="1">GrpB family protein</fullName>
    </submittedName>
</protein>
<gene>
    <name evidence="1" type="ORF">FRY98_15690</name>
</gene>
<organism evidence="1 2">
    <name type="scientific">Paenibacillus faecis</name>
    <dbReference type="NCBI Taxonomy" id="862114"/>
    <lineage>
        <taxon>Bacteria</taxon>
        <taxon>Bacillati</taxon>
        <taxon>Bacillota</taxon>
        <taxon>Bacilli</taxon>
        <taxon>Bacillales</taxon>
        <taxon>Paenibacillaceae</taxon>
        <taxon>Paenibacillus</taxon>
    </lineage>
</organism>
<dbReference type="InterPro" id="IPR007344">
    <property type="entry name" value="GrpB/CoaE"/>
</dbReference>
<accession>A0A5D0CUT7</accession>
<evidence type="ECO:0000313" key="1">
    <source>
        <dbReference type="EMBL" id="TYA12617.1"/>
    </source>
</evidence>
<dbReference type="EMBL" id="VSDO01000003">
    <property type="protein sequence ID" value="TYA12617.1"/>
    <property type="molecule type" value="Genomic_DNA"/>
</dbReference>
<sequence length="183" mass="21386">MHSQIQVVRYNPEWAEQFEEERNRLSSLLGAEAEAIQHVGSTSIPGQEAKPIIDIFVGVRPFREWPFYQSLLGSKVYEYVPTGMNGRYLFNKYTDGTWTHNIHVLPYDEEFYLRNEILLRDYLRRHPELVREYGEVKKASALRFGTELEAYTKSKTGFIQKVIDTARAEKGLPLEDVWTNEPK</sequence>
<name>A0A5D0CUT7_9BACL</name>